<dbReference type="AlphaFoldDB" id="A0AB34QRI0"/>
<proteinExistence type="predicted"/>
<dbReference type="Proteomes" id="UP000031978">
    <property type="component" value="Unassembled WGS sequence"/>
</dbReference>
<feature type="domain" description="Thioester" evidence="1">
    <location>
        <begin position="134"/>
        <end position="185"/>
    </location>
</feature>
<evidence type="ECO:0000259" key="1">
    <source>
        <dbReference type="Pfam" id="PF20610"/>
    </source>
</evidence>
<dbReference type="EMBL" id="JXCL01000038">
    <property type="protein sequence ID" value="KIL13585.1"/>
    <property type="molecule type" value="Genomic_DNA"/>
</dbReference>
<organism evidence="2 3">
    <name type="scientific">Bacillus pumilus</name>
    <name type="common">Bacillus mesentericus</name>
    <dbReference type="NCBI Taxonomy" id="1408"/>
    <lineage>
        <taxon>Bacteria</taxon>
        <taxon>Bacillati</taxon>
        <taxon>Bacillota</taxon>
        <taxon>Bacilli</taxon>
        <taxon>Bacillales</taxon>
        <taxon>Bacillaceae</taxon>
        <taxon>Bacillus</taxon>
    </lineage>
</organism>
<dbReference type="InterPro" id="IPR046751">
    <property type="entry name" value="TED_2"/>
</dbReference>
<protein>
    <recommendedName>
        <fullName evidence="1">Thioester domain-containing protein</fullName>
    </recommendedName>
</protein>
<accession>A0AB34QRI0</accession>
<reference evidence="2 3" key="1">
    <citation type="submission" date="2014-12" db="EMBL/GenBank/DDBJ databases">
        <title>Draft Genome Sequences of Five Spore-Forming Food Isolates of Bacillus pumilus.</title>
        <authorList>
            <person name="de Jong A."/>
            <person name="van Heel A.J."/>
            <person name="Montalban-Lopez M."/>
            <person name="Krawczyk A.O."/>
            <person name="Berendsen E.M."/>
            <person name="Wells-Bennik M."/>
            <person name="Kuipers O.P."/>
        </authorList>
    </citation>
    <scope>NUCLEOTIDE SEQUENCE [LARGE SCALE GENOMIC DNA]</scope>
    <source>
        <strain evidence="2 3">B4127</strain>
    </source>
</reference>
<evidence type="ECO:0000313" key="2">
    <source>
        <dbReference type="EMBL" id="KIL13585.1"/>
    </source>
</evidence>
<dbReference type="Pfam" id="PF20610">
    <property type="entry name" value="TED_2"/>
    <property type="match status" value="1"/>
</dbReference>
<sequence>MSTFLFLGGEKFLMIRKRSFKSIVLLMIVVMFSVFPNAEATEGGVKTFGINYDGYLEMNGEILYMSVDGKREKATLEGLIQNGDKDQELLLESDIEENDKGVLSFIFSFFATGKAKAAAPKIEYKGAINYRGSVVGDFRVDGKQAFCFQHSKASPPTGSKYKESVPYDNEKVQRALYYGWGGQGNIFKDRKQGIVITSLILDRLYSNGDSGKNLPSYEKLWDLVLNGKDLNRKVRFTNTKLSVAVKGNKQVSETTKLNADKENYVTVSVPNGITLVNETSGKKVTEGKMKVYGEQKIHLEADLDKKYNYSTGKLGSNMKIFQPLITKPSGGNTQVLGYGDWFTDPNNTTSFTAVFKVRQKKINVQHIDKYSGGVLEKESYTRNIGSSYSFAPKAITKGKEKFIPVDRKEKAGTLGNKDVTIKFYYSLERSVTVNYYDNRTGDRIKETKKYKKVRGENYSEKHPTIKDGEYTYRYVKTTGDKESGTIGGKNIVINYHYDKPLAKLSFDKLQIYTAQWEKGLPVKVFLSKELNYNSSLKDMADKKITVALYRGTTKVTSKTYTAKELPKKIDMRIPAKYLKVNDKALYTLKFTNFNKNDFKIDAAASELSTDGYAASEKTIKASSSNGKELSYKGVVMTEKTPTTGKVYYETLTFPLAKIEKKKTGYGTKREIDLLYENEIGSSIKPSFDFEVPTRLVDSYLSYKKSGDNSMITMEQTKATNKKQGETSVYDLVYELPHINVERHTGNLFSDQQVNDKDKRISYELIDGGRKFYTPIWSDLGNYETKIKSKPMGVNLIKTEVTEQLELYASMYAHMDSKTIDQDEVLLKPVYASDPFPNGLPEGWTKKDLDWVMSN</sequence>
<evidence type="ECO:0000313" key="3">
    <source>
        <dbReference type="Proteomes" id="UP000031978"/>
    </source>
</evidence>
<name>A0AB34QRI0_BACPU</name>
<dbReference type="RefSeq" id="WP_080773017.1">
    <property type="nucleotide sequence ID" value="NZ_JXCL01000038.1"/>
</dbReference>
<gene>
    <name evidence="2" type="ORF">B4127_0597</name>
</gene>
<comment type="caution">
    <text evidence="2">The sequence shown here is derived from an EMBL/GenBank/DDBJ whole genome shotgun (WGS) entry which is preliminary data.</text>
</comment>